<accession>A0A9P3LAD9</accession>
<keyword evidence="1" id="KW-0175">Coiled coil</keyword>
<feature type="coiled-coil region" evidence="1">
    <location>
        <begin position="536"/>
        <end position="571"/>
    </location>
</feature>
<feature type="region of interest" description="Disordered" evidence="2">
    <location>
        <begin position="160"/>
        <end position="237"/>
    </location>
</feature>
<sequence>MSGRRNRTKSSANPPARAGQSSKQAQAPPPAKPTTTSAPAKSAPAPAPPKATSPPVATQTPSARLRQEWKSFEGWLHARRAARDKQISDKLKEVMSTKNKSKRKQSSASDTADLGAFEDKLNQDLADAAQTEWWRRVDAAGLNLEDWDMTAAEMAAVEAAFIPQQRGSRTVEEEAPPQPQPQPQPVVDPPKAKPAATAKAGSSPFAARVEEESKIPGAWSAPSPPPVPEQGVMGRNRPYTPMAQLAQKAFGLGGSQAQQSVDPSPEEKLWESKMKKKLQTSNPPPSESLWEQQATMSKATALESTGNKLPTAELLWEMNRGPTPKPSTQPPVESESDSLWSKALGKKPTTPAPPAQLQHDAESLWDMQQNSLLDDSDWHNPSFSAATKTPSAPTPPIKNALPSRTSAPSRSSASSKSLPGKSPLSQGWDTTPEVDSSSLPGSTIGFPTPASSTYTGAYNYLSPVFVEMEDETFPRIPDPLPEAVVEESIRAFHTAAAEAEIDLRRQLVSGILDDGAIERLVNTHVINVEQHARKVVEEWHEERAAEEQRQRLAEEQRRRQAEARRQGLNKNRFFAGAVGGGARAASPAPAPVLQAKRLKQINSPQARLLQESFGTRPSTPAHLAQARQDDDAGGSLWERQMSGKASAPAAEDRGIFNAFLGSSPPSQAPAPMQPPQRSVSPWSQLAKPPTQRNPFLQQQPAPAAPAAPALSPWEAMLARTRQQAPPVPQTQPEDAWDEDNTDESDEGSAPWGQNMLSNARGGAANVWDMAMNAFGGAERPRTPAQAGPSRPAAPAPPPPVSREPQQWADDGLFARSTSNGPTTPEDPRFVTWRPPRIVDPDEHVDPAKKMQDLALQNLFHTVDDADDSDLMNAMSMYSKAAQSVERKKTAGPGRR</sequence>
<feature type="compositionally biased region" description="Low complexity" evidence="2">
    <location>
        <begin position="697"/>
        <end position="709"/>
    </location>
</feature>
<dbReference type="EMBL" id="BPQB01000004">
    <property type="protein sequence ID" value="GJE86682.1"/>
    <property type="molecule type" value="Genomic_DNA"/>
</dbReference>
<evidence type="ECO:0000313" key="3">
    <source>
        <dbReference type="EMBL" id="GJE86682.1"/>
    </source>
</evidence>
<name>A0A9P3LAD9_9APHY</name>
<proteinExistence type="predicted"/>
<dbReference type="OrthoDB" id="3038408at2759"/>
<feature type="compositionally biased region" description="Acidic residues" evidence="2">
    <location>
        <begin position="734"/>
        <end position="746"/>
    </location>
</feature>
<feature type="region of interest" description="Disordered" evidence="2">
    <location>
        <begin position="252"/>
        <end position="448"/>
    </location>
</feature>
<feature type="compositionally biased region" description="Pro residues" evidence="2">
    <location>
        <begin position="176"/>
        <end position="188"/>
    </location>
</feature>
<feature type="compositionally biased region" description="Polar residues" evidence="2">
    <location>
        <begin position="427"/>
        <end position="441"/>
    </location>
</feature>
<evidence type="ECO:0000256" key="1">
    <source>
        <dbReference type="SAM" id="Coils"/>
    </source>
</evidence>
<feature type="compositionally biased region" description="Low complexity" evidence="2">
    <location>
        <begin position="33"/>
        <end position="44"/>
    </location>
</feature>
<feature type="region of interest" description="Disordered" evidence="2">
    <location>
        <begin position="81"/>
        <end position="115"/>
    </location>
</feature>
<organism evidence="3 4">
    <name type="scientific">Phanerochaete sordida</name>
    <dbReference type="NCBI Taxonomy" id="48140"/>
    <lineage>
        <taxon>Eukaryota</taxon>
        <taxon>Fungi</taxon>
        <taxon>Dikarya</taxon>
        <taxon>Basidiomycota</taxon>
        <taxon>Agaricomycotina</taxon>
        <taxon>Agaricomycetes</taxon>
        <taxon>Polyporales</taxon>
        <taxon>Phanerochaetaceae</taxon>
        <taxon>Phanerochaete</taxon>
    </lineage>
</organism>
<reference evidence="3 4" key="1">
    <citation type="submission" date="2021-08" db="EMBL/GenBank/DDBJ databases">
        <title>Draft Genome Sequence of Phanerochaete sordida strain YK-624.</title>
        <authorList>
            <person name="Mori T."/>
            <person name="Dohra H."/>
            <person name="Suzuki T."/>
            <person name="Kawagishi H."/>
            <person name="Hirai H."/>
        </authorList>
    </citation>
    <scope>NUCLEOTIDE SEQUENCE [LARGE SCALE GENOMIC DNA]</scope>
    <source>
        <strain evidence="3 4">YK-624</strain>
    </source>
</reference>
<feature type="region of interest" description="Disordered" evidence="2">
    <location>
        <begin position="774"/>
        <end position="843"/>
    </location>
</feature>
<feature type="compositionally biased region" description="Basic and acidic residues" evidence="2">
    <location>
        <begin position="81"/>
        <end position="95"/>
    </location>
</feature>
<evidence type="ECO:0000256" key="2">
    <source>
        <dbReference type="SAM" id="MobiDB-lite"/>
    </source>
</evidence>
<comment type="caution">
    <text evidence="3">The sequence shown here is derived from an EMBL/GenBank/DDBJ whole genome shotgun (WGS) entry which is preliminary data.</text>
</comment>
<feature type="compositionally biased region" description="Low complexity" evidence="2">
    <location>
        <begin position="402"/>
        <end position="425"/>
    </location>
</feature>
<evidence type="ECO:0000313" key="4">
    <source>
        <dbReference type="Proteomes" id="UP000703269"/>
    </source>
</evidence>
<dbReference type="Proteomes" id="UP000703269">
    <property type="component" value="Unassembled WGS sequence"/>
</dbReference>
<feature type="region of interest" description="Disordered" evidence="2">
    <location>
        <begin position="1"/>
        <end position="65"/>
    </location>
</feature>
<feature type="compositionally biased region" description="Pro residues" evidence="2">
    <location>
        <begin position="791"/>
        <end position="801"/>
    </location>
</feature>
<protein>
    <submittedName>
        <fullName evidence="3">Uncharacterized protein</fullName>
    </submittedName>
</protein>
<feature type="compositionally biased region" description="Polar residues" evidence="2">
    <location>
        <begin position="289"/>
        <end position="308"/>
    </location>
</feature>
<dbReference type="AlphaFoldDB" id="A0A9P3LAD9"/>
<gene>
    <name evidence="3" type="ORF">PsYK624_027630</name>
</gene>
<feature type="region of interest" description="Disordered" evidence="2">
    <location>
        <begin position="613"/>
        <end position="759"/>
    </location>
</feature>
<keyword evidence="4" id="KW-1185">Reference proteome</keyword>
<feature type="compositionally biased region" description="Low complexity" evidence="2">
    <location>
        <begin position="381"/>
        <end position="391"/>
    </location>
</feature>